<protein>
    <submittedName>
        <fullName evidence="1">Uncharacterized protein</fullName>
    </submittedName>
</protein>
<reference evidence="1 2" key="1">
    <citation type="journal article" date="2019" name="Nat. Ecol. Evol.">
        <title>Megaphylogeny resolves global patterns of mushroom evolution.</title>
        <authorList>
            <person name="Varga T."/>
            <person name="Krizsan K."/>
            <person name="Foldi C."/>
            <person name="Dima B."/>
            <person name="Sanchez-Garcia M."/>
            <person name="Sanchez-Ramirez S."/>
            <person name="Szollosi G.J."/>
            <person name="Szarkandi J.G."/>
            <person name="Papp V."/>
            <person name="Albert L."/>
            <person name="Andreopoulos W."/>
            <person name="Angelini C."/>
            <person name="Antonin V."/>
            <person name="Barry K.W."/>
            <person name="Bougher N.L."/>
            <person name="Buchanan P."/>
            <person name="Buyck B."/>
            <person name="Bense V."/>
            <person name="Catcheside P."/>
            <person name="Chovatia M."/>
            <person name="Cooper J."/>
            <person name="Damon W."/>
            <person name="Desjardin D."/>
            <person name="Finy P."/>
            <person name="Geml J."/>
            <person name="Haridas S."/>
            <person name="Hughes K."/>
            <person name="Justo A."/>
            <person name="Karasinski D."/>
            <person name="Kautmanova I."/>
            <person name="Kiss B."/>
            <person name="Kocsube S."/>
            <person name="Kotiranta H."/>
            <person name="LaButti K.M."/>
            <person name="Lechner B.E."/>
            <person name="Liimatainen K."/>
            <person name="Lipzen A."/>
            <person name="Lukacs Z."/>
            <person name="Mihaltcheva S."/>
            <person name="Morgado L.N."/>
            <person name="Niskanen T."/>
            <person name="Noordeloos M.E."/>
            <person name="Ohm R.A."/>
            <person name="Ortiz-Santana B."/>
            <person name="Ovrebo C."/>
            <person name="Racz N."/>
            <person name="Riley R."/>
            <person name="Savchenko A."/>
            <person name="Shiryaev A."/>
            <person name="Soop K."/>
            <person name="Spirin V."/>
            <person name="Szebenyi C."/>
            <person name="Tomsovsky M."/>
            <person name="Tulloss R.E."/>
            <person name="Uehling J."/>
            <person name="Grigoriev I.V."/>
            <person name="Vagvolgyi C."/>
            <person name="Papp T."/>
            <person name="Martin F.M."/>
            <person name="Miettinen O."/>
            <person name="Hibbett D.S."/>
            <person name="Nagy L.G."/>
        </authorList>
    </citation>
    <scope>NUCLEOTIDE SEQUENCE [LARGE SCALE GENOMIC DNA]</scope>
    <source>
        <strain evidence="1 2">CBS 309.79</strain>
    </source>
</reference>
<dbReference type="STRING" id="1884261.A0A5C3QSG6"/>
<sequence>MFNAMISSAVRNAEARSTARENGMGSPAHVSPKYLLAHVLFSRAENWNAHKQLCSTFATRTTLALTSTTIGKKGPSLGKKPDARTRADIYRDLISLGLGHNGYEFFMRLVDTFRDDNSSLSRDTFTASAWLALDLLKSPNRAKTHFLAITVSRNFESRGPRDTYNLIDAEALPLSLLDDRGYQDIDLADTHIGKNPREILRRDEEGRLRDDADVLGSALVLLVELNDDEKKRSVRTAVEKSAVPTSHPLGLFKLHQQKVGPLAAMPGMGGPRGMWKQCLKNGLAGGHFSPRYMGPYTPPPEA</sequence>
<dbReference type="OrthoDB" id="432970at2759"/>
<evidence type="ECO:0000313" key="2">
    <source>
        <dbReference type="Proteomes" id="UP000305067"/>
    </source>
</evidence>
<evidence type="ECO:0000313" key="1">
    <source>
        <dbReference type="EMBL" id="TFL01304.1"/>
    </source>
</evidence>
<dbReference type="EMBL" id="ML178825">
    <property type="protein sequence ID" value="TFL01304.1"/>
    <property type="molecule type" value="Genomic_DNA"/>
</dbReference>
<name>A0A5C3QSG6_9AGAR</name>
<gene>
    <name evidence="1" type="ORF">BDV98DRAFT_604621</name>
</gene>
<proteinExistence type="predicted"/>
<dbReference type="Proteomes" id="UP000305067">
    <property type="component" value="Unassembled WGS sequence"/>
</dbReference>
<keyword evidence="2" id="KW-1185">Reference proteome</keyword>
<organism evidence="1 2">
    <name type="scientific">Pterulicium gracile</name>
    <dbReference type="NCBI Taxonomy" id="1884261"/>
    <lineage>
        <taxon>Eukaryota</taxon>
        <taxon>Fungi</taxon>
        <taxon>Dikarya</taxon>
        <taxon>Basidiomycota</taxon>
        <taxon>Agaricomycotina</taxon>
        <taxon>Agaricomycetes</taxon>
        <taxon>Agaricomycetidae</taxon>
        <taxon>Agaricales</taxon>
        <taxon>Pleurotineae</taxon>
        <taxon>Pterulaceae</taxon>
        <taxon>Pterulicium</taxon>
    </lineage>
</organism>
<dbReference type="AlphaFoldDB" id="A0A5C3QSG6"/>
<accession>A0A5C3QSG6</accession>